<keyword evidence="6" id="KW-1185">Reference proteome</keyword>
<dbReference type="CDD" id="cd06170">
    <property type="entry name" value="LuxR_C_like"/>
    <property type="match status" value="1"/>
</dbReference>
<dbReference type="Gene3D" id="1.10.10.10">
    <property type="entry name" value="Winged helix-like DNA-binding domain superfamily/Winged helix DNA-binding domain"/>
    <property type="match status" value="1"/>
</dbReference>
<reference evidence="5 6" key="1">
    <citation type="submission" date="2022-02" db="EMBL/GenBank/DDBJ databases">
        <title>Draft genome sequence of Mezorhizobium retamae strain IRAMC:0171 isolated from Retama raetam nodules.</title>
        <authorList>
            <person name="Bengaied R."/>
            <person name="Sbissi I."/>
            <person name="Huber K."/>
            <person name="Ghodbane F."/>
            <person name="Nouioui I."/>
            <person name="Tarhouni M."/>
            <person name="Gtari M."/>
        </authorList>
    </citation>
    <scope>NUCLEOTIDE SEQUENCE [LARGE SCALE GENOMIC DNA]</scope>
    <source>
        <strain evidence="5 6">IRAMC:0171</strain>
    </source>
</reference>
<protein>
    <submittedName>
        <fullName evidence="5">LuxR family transcriptional regulator</fullName>
    </submittedName>
</protein>
<dbReference type="PROSITE" id="PS50043">
    <property type="entry name" value="HTH_LUXR_2"/>
    <property type="match status" value="1"/>
</dbReference>
<organism evidence="5 6">
    <name type="scientific">Mesorhizobium retamae</name>
    <dbReference type="NCBI Taxonomy" id="2912854"/>
    <lineage>
        <taxon>Bacteria</taxon>
        <taxon>Pseudomonadati</taxon>
        <taxon>Pseudomonadota</taxon>
        <taxon>Alphaproteobacteria</taxon>
        <taxon>Hyphomicrobiales</taxon>
        <taxon>Phyllobacteriaceae</taxon>
        <taxon>Mesorhizobium</taxon>
    </lineage>
</organism>
<name>A0ABS9QPD6_9HYPH</name>
<dbReference type="SUPFAM" id="SSF46894">
    <property type="entry name" value="C-terminal effector domain of the bipartite response regulators"/>
    <property type="match status" value="1"/>
</dbReference>
<dbReference type="PRINTS" id="PR00038">
    <property type="entry name" value="HTHLUXR"/>
</dbReference>
<dbReference type="EMBL" id="JAKREW010000088">
    <property type="protein sequence ID" value="MCG7509319.1"/>
    <property type="molecule type" value="Genomic_DNA"/>
</dbReference>
<dbReference type="Proteomes" id="UP001201701">
    <property type="component" value="Unassembled WGS sequence"/>
</dbReference>
<dbReference type="Pfam" id="PF00196">
    <property type="entry name" value="GerE"/>
    <property type="match status" value="1"/>
</dbReference>
<dbReference type="InterPro" id="IPR036388">
    <property type="entry name" value="WH-like_DNA-bd_sf"/>
</dbReference>
<evidence type="ECO:0000256" key="2">
    <source>
        <dbReference type="ARBA" id="ARBA00023125"/>
    </source>
</evidence>
<dbReference type="SUPFAM" id="SSF75516">
    <property type="entry name" value="Pheromone-binding domain of LuxR-like quorum-sensing transcription factors"/>
    <property type="match status" value="1"/>
</dbReference>
<dbReference type="InterPro" id="IPR005143">
    <property type="entry name" value="TF_LuxR_autoind-bd_dom"/>
</dbReference>
<dbReference type="PANTHER" id="PTHR44688:SF16">
    <property type="entry name" value="DNA-BINDING TRANSCRIPTIONAL ACTIVATOR DEVR_DOSR"/>
    <property type="match status" value="1"/>
</dbReference>
<dbReference type="RefSeq" id="WP_239370800.1">
    <property type="nucleotide sequence ID" value="NZ_JAKREW010000088.1"/>
</dbReference>
<proteinExistence type="predicted"/>
<dbReference type="InterPro" id="IPR016032">
    <property type="entry name" value="Sig_transdc_resp-reg_C-effctor"/>
</dbReference>
<keyword evidence="2" id="KW-0238">DNA-binding</keyword>
<dbReference type="InterPro" id="IPR036693">
    <property type="entry name" value="TF_LuxR_autoind-bd_dom_sf"/>
</dbReference>
<dbReference type="PROSITE" id="PS00622">
    <property type="entry name" value="HTH_LUXR_1"/>
    <property type="match status" value="1"/>
</dbReference>
<evidence type="ECO:0000256" key="3">
    <source>
        <dbReference type="ARBA" id="ARBA00023163"/>
    </source>
</evidence>
<keyword evidence="1" id="KW-0805">Transcription regulation</keyword>
<gene>
    <name evidence="5" type="ORF">L4923_30225</name>
</gene>
<dbReference type="PANTHER" id="PTHR44688">
    <property type="entry name" value="DNA-BINDING TRANSCRIPTIONAL ACTIVATOR DEVR_DOSR"/>
    <property type="match status" value="1"/>
</dbReference>
<dbReference type="InterPro" id="IPR000792">
    <property type="entry name" value="Tscrpt_reg_LuxR_C"/>
</dbReference>
<dbReference type="SMART" id="SM00421">
    <property type="entry name" value="HTH_LUXR"/>
    <property type="match status" value="1"/>
</dbReference>
<sequence>MNDKHHDVFASAFEAIKRARDVAQAIVAIKDAYGVDHVTYHMAHMISGNYDQPFVRTTYPDSWVSRYLQHGYVKVDPVVQEGFVRQLPFEWREVTMTDAALVLMQDALAHGLAMNGYSVPIVDKVGRRALFSLNTSMADEDWTAFVSGEAEHLSELGHRLHRLAVFEVYGEHDPVPRIGPRERECLALAAQGKEYTVIAQLLDLSEHTVRAYLKSARLKLDCSNIPQAVGKAVKLRIISL</sequence>
<evidence type="ECO:0000313" key="5">
    <source>
        <dbReference type="EMBL" id="MCG7509319.1"/>
    </source>
</evidence>
<evidence type="ECO:0000256" key="1">
    <source>
        <dbReference type="ARBA" id="ARBA00023015"/>
    </source>
</evidence>
<keyword evidence="3" id="KW-0804">Transcription</keyword>
<evidence type="ECO:0000259" key="4">
    <source>
        <dbReference type="PROSITE" id="PS50043"/>
    </source>
</evidence>
<evidence type="ECO:0000313" key="6">
    <source>
        <dbReference type="Proteomes" id="UP001201701"/>
    </source>
</evidence>
<dbReference type="Gene3D" id="3.30.450.80">
    <property type="entry name" value="Transcription factor LuxR-like, autoinducer-binding domain"/>
    <property type="match status" value="1"/>
</dbReference>
<feature type="domain" description="HTH luxR-type" evidence="4">
    <location>
        <begin position="171"/>
        <end position="236"/>
    </location>
</feature>
<accession>A0ABS9QPD6</accession>
<comment type="caution">
    <text evidence="5">The sequence shown here is derived from an EMBL/GenBank/DDBJ whole genome shotgun (WGS) entry which is preliminary data.</text>
</comment>
<dbReference type="Pfam" id="PF03472">
    <property type="entry name" value="Autoind_bind"/>
    <property type="match status" value="1"/>
</dbReference>